<comment type="caution">
    <text evidence="1">The sequence shown here is derived from an EMBL/GenBank/DDBJ whole genome shotgun (WGS) entry which is preliminary data.</text>
</comment>
<keyword evidence="2" id="KW-1185">Reference proteome</keyword>
<evidence type="ECO:0008006" key="3">
    <source>
        <dbReference type="Google" id="ProtNLM"/>
    </source>
</evidence>
<reference evidence="1 2" key="1">
    <citation type="submission" date="2023-08" db="EMBL/GenBank/DDBJ databases">
        <title>A Necator americanus chromosomal reference genome.</title>
        <authorList>
            <person name="Ilik V."/>
            <person name="Petrzelkova K.J."/>
            <person name="Pardy F."/>
            <person name="Fuh T."/>
            <person name="Niatou-Singa F.S."/>
            <person name="Gouil Q."/>
            <person name="Baker L."/>
            <person name="Ritchie M.E."/>
            <person name="Jex A.R."/>
            <person name="Gazzola D."/>
            <person name="Li H."/>
            <person name="Toshio Fujiwara R."/>
            <person name="Zhan B."/>
            <person name="Aroian R.V."/>
            <person name="Pafco B."/>
            <person name="Schwarz E.M."/>
        </authorList>
    </citation>
    <scope>NUCLEOTIDE SEQUENCE [LARGE SCALE GENOMIC DNA]</scope>
    <source>
        <strain evidence="1 2">Aroian</strain>
        <tissue evidence="1">Whole animal</tissue>
    </source>
</reference>
<dbReference type="EMBL" id="JAVFWL010000001">
    <property type="protein sequence ID" value="KAK6730977.1"/>
    <property type="molecule type" value="Genomic_DNA"/>
</dbReference>
<protein>
    <recommendedName>
        <fullName evidence="3">Reverse transcriptase domain-containing protein</fullName>
    </recommendedName>
</protein>
<accession>A0ABR1C003</accession>
<evidence type="ECO:0000313" key="1">
    <source>
        <dbReference type="EMBL" id="KAK6730977.1"/>
    </source>
</evidence>
<organism evidence="1 2">
    <name type="scientific">Necator americanus</name>
    <name type="common">Human hookworm</name>
    <dbReference type="NCBI Taxonomy" id="51031"/>
    <lineage>
        <taxon>Eukaryota</taxon>
        <taxon>Metazoa</taxon>
        <taxon>Ecdysozoa</taxon>
        <taxon>Nematoda</taxon>
        <taxon>Chromadorea</taxon>
        <taxon>Rhabditida</taxon>
        <taxon>Rhabditina</taxon>
        <taxon>Rhabditomorpha</taxon>
        <taxon>Strongyloidea</taxon>
        <taxon>Ancylostomatidae</taxon>
        <taxon>Bunostominae</taxon>
        <taxon>Necator</taxon>
    </lineage>
</organism>
<gene>
    <name evidence="1" type="primary">Necator_chrI.g3574</name>
    <name evidence="1" type="ORF">RB195_007445</name>
</gene>
<name>A0ABR1C003_NECAM</name>
<dbReference type="Proteomes" id="UP001303046">
    <property type="component" value="Unassembled WGS sequence"/>
</dbReference>
<sequence>MEVTRRVEPRFLSNLRFADETVLFSKSTSETETMLMELNEAGKRLRINRNKTQFMKNAYCEYGGVQLEGSQIVGTSSYVYLGTLFYEHGKRLEGRTE</sequence>
<evidence type="ECO:0000313" key="2">
    <source>
        <dbReference type="Proteomes" id="UP001303046"/>
    </source>
</evidence>
<proteinExistence type="predicted"/>